<dbReference type="Proteomes" id="UP000199532">
    <property type="component" value="Unassembled WGS sequence"/>
</dbReference>
<protein>
    <recommendedName>
        <fullName evidence="4">Lasso RiPP family leader peptide-containing protein</fullName>
    </recommendedName>
</protein>
<accession>A0A1H6R5U8</accession>
<gene>
    <name evidence="2" type="ORF">SAMN04487995_1049</name>
</gene>
<dbReference type="RefSeq" id="WP_143072059.1">
    <property type="nucleotide sequence ID" value="NZ_FNXY01000002.1"/>
</dbReference>
<dbReference type="NCBIfam" id="NF033521">
    <property type="entry name" value="lasso_leader_L3"/>
    <property type="match status" value="1"/>
</dbReference>
<evidence type="ECO:0008006" key="4">
    <source>
        <dbReference type="Google" id="ProtNLM"/>
    </source>
</evidence>
<evidence type="ECO:0000313" key="3">
    <source>
        <dbReference type="Proteomes" id="UP000199532"/>
    </source>
</evidence>
<proteinExistence type="predicted"/>
<keyword evidence="3" id="KW-1185">Reference proteome</keyword>
<evidence type="ECO:0000313" key="2">
    <source>
        <dbReference type="EMBL" id="SEI51201.1"/>
    </source>
</evidence>
<evidence type="ECO:0000256" key="1">
    <source>
        <dbReference type="SAM" id="MobiDB-lite"/>
    </source>
</evidence>
<sequence>MTNLHSTQTKKSYRKPVLVKRGTVSKLTKGGTGGSSDNFQTQKNG</sequence>
<dbReference type="EMBL" id="FNXY01000002">
    <property type="protein sequence ID" value="SEI51201.1"/>
    <property type="molecule type" value="Genomic_DNA"/>
</dbReference>
<feature type="region of interest" description="Disordered" evidence="1">
    <location>
        <begin position="1"/>
        <end position="45"/>
    </location>
</feature>
<organism evidence="2 3">
    <name type="scientific">Dyadobacter koreensis</name>
    <dbReference type="NCBI Taxonomy" id="408657"/>
    <lineage>
        <taxon>Bacteria</taxon>
        <taxon>Pseudomonadati</taxon>
        <taxon>Bacteroidota</taxon>
        <taxon>Cytophagia</taxon>
        <taxon>Cytophagales</taxon>
        <taxon>Spirosomataceae</taxon>
        <taxon>Dyadobacter</taxon>
    </lineage>
</organism>
<dbReference type="STRING" id="408657.SAMN04487995_1049"/>
<feature type="compositionally biased region" description="Polar residues" evidence="1">
    <location>
        <begin position="1"/>
        <end position="10"/>
    </location>
</feature>
<dbReference type="AlphaFoldDB" id="A0A1H6R5U8"/>
<name>A0A1H6R5U8_9BACT</name>
<reference evidence="2 3" key="1">
    <citation type="submission" date="2016-10" db="EMBL/GenBank/DDBJ databases">
        <authorList>
            <person name="de Groot N.N."/>
        </authorList>
    </citation>
    <scope>NUCLEOTIDE SEQUENCE [LARGE SCALE GENOMIC DNA]</scope>
    <source>
        <strain evidence="2 3">DSM 19938</strain>
    </source>
</reference>